<feature type="coiled-coil region" evidence="6">
    <location>
        <begin position="120"/>
        <end position="147"/>
    </location>
</feature>
<comment type="subcellular location">
    <subcellularLocation>
        <location evidence="1">Membrane</location>
        <topology evidence="1">Single-pass membrane protein</topology>
    </subcellularLocation>
</comment>
<reference evidence="7 8" key="1">
    <citation type="submission" date="2020-08" db="EMBL/GenBank/DDBJ databases">
        <title>A Genomic Blueprint of the Chicken Gut Microbiome.</title>
        <authorList>
            <person name="Gilroy R."/>
            <person name="Ravi A."/>
            <person name="Getino M."/>
            <person name="Pursley I."/>
            <person name="Horton D.L."/>
            <person name="Alikhan N.-F."/>
            <person name="Baker D."/>
            <person name="Gharbi K."/>
            <person name="Hall N."/>
            <person name="Watson M."/>
            <person name="Adriaenssens E.M."/>
            <person name="Foster-Nyarko E."/>
            <person name="Jarju S."/>
            <person name="Secka A."/>
            <person name="Antonio M."/>
            <person name="Oren A."/>
            <person name="Chaudhuri R."/>
            <person name="La Ragione R.M."/>
            <person name="Hildebrand F."/>
            <person name="Pallen M.J."/>
        </authorList>
    </citation>
    <scope>NUCLEOTIDE SEQUENCE [LARGE SCALE GENOMIC DNA]</scope>
    <source>
        <strain evidence="7 8">Sa1CVN1</strain>
    </source>
</reference>
<name>A0ABR8Y4Q4_9BACT</name>
<dbReference type="InterPro" id="IPR007156">
    <property type="entry name" value="MamQ_LemA"/>
</dbReference>
<dbReference type="Proteomes" id="UP000620874">
    <property type="component" value="Unassembled WGS sequence"/>
</dbReference>
<dbReference type="SUPFAM" id="SSF140478">
    <property type="entry name" value="LemA-like"/>
    <property type="match status" value="1"/>
</dbReference>
<accession>A0ABR8Y4Q4</accession>
<evidence type="ECO:0000313" key="7">
    <source>
        <dbReference type="EMBL" id="MBD8039180.1"/>
    </source>
</evidence>
<dbReference type="Pfam" id="PF04011">
    <property type="entry name" value="LemA"/>
    <property type="match status" value="1"/>
</dbReference>
<organism evidence="7 8">
    <name type="scientific">Phocaeicola intestinalis</name>
    <dbReference type="NCBI Taxonomy" id="2762212"/>
    <lineage>
        <taxon>Bacteria</taxon>
        <taxon>Pseudomonadati</taxon>
        <taxon>Bacteroidota</taxon>
        <taxon>Bacteroidia</taxon>
        <taxon>Bacteroidales</taxon>
        <taxon>Bacteroidaceae</taxon>
        <taxon>Phocaeicola</taxon>
    </lineage>
</organism>
<protein>
    <submittedName>
        <fullName evidence="7">LemA family protein</fullName>
    </submittedName>
</protein>
<keyword evidence="8" id="KW-1185">Reference proteome</keyword>
<gene>
    <name evidence="7" type="ORF">H9625_01720</name>
</gene>
<dbReference type="InterPro" id="IPR023353">
    <property type="entry name" value="LemA-like_dom_sf"/>
</dbReference>
<keyword evidence="4" id="KW-1133">Transmembrane helix</keyword>
<evidence type="ECO:0000256" key="1">
    <source>
        <dbReference type="ARBA" id="ARBA00004167"/>
    </source>
</evidence>
<keyword evidence="5" id="KW-0472">Membrane</keyword>
<keyword evidence="3" id="KW-0812">Transmembrane</keyword>
<sequence>MKKTWIIVIVILVVLIGYSVSSYNSMVAQEEEVGTAWSNVENQYQRRSDLIPNLVSTVKGYAAHEKETFDAVVSARAKATQMSVDIDDLTPEKLAAYQRAQGEIGSALGRLLAVTENYPELKANENFQTLQAQLEGTENRISVERRKFNETARKFNTTIRRFPKNIFASMFGFEKRPYFEAEEGSEKAPEVKF</sequence>
<evidence type="ECO:0000313" key="8">
    <source>
        <dbReference type="Proteomes" id="UP000620874"/>
    </source>
</evidence>
<proteinExistence type="inferred from homology"/>
<evidence type="ECO:0000256" key="5">
    <source>
        <dbReference type="ARBA" id="ARBA00023136"/>
    </source>
</evidence>
<dbReference type="PANTHER" id="PTHR34478:SF2">
    <property type="entry name" value="MEMBRANE PROTEIN"/>
    <property type="match status" value="1"/>
</dbReference>
<evidence type="ECO:0000256" key="2">
    <source>
        <dbReference type="ARBA" id="ARBA00008854"/>
    </source>
</evidence>
<dbReference type="EMBL" id="JACSPP010000003">
    <property type="protein sequence ID" value="MBD8039180.1"/>
    <property type="molecule type" value="Genomic_DNA"/>
</dbReference>
<evidence type="ECO:0000256" key="4">
    <source>
        <dbReference type="ARBA" id="ARBA00022989"/>
    </source>
</evidence>
<dbReference type="Gene3D" id="1.20.1440.20">
    <property type="entry name" value="LemA-like domain"/>
    <property type="match status" value="1"/>
</dbReference>
<evidence type="ECO:0000256" key="6">
    <source>
        <dbReference type="SAM" id="Coils"/>
    </source>
</evidence>
<dbReference type="RefSeq" id="WP_087210346.1">
    <property type="nucleotide sequence ID" value="NZ_JACSPP010000003.1"/>
</dbReference>
<keyword evidence="6" id="KW-0175">Coiled coil</keyword>
<comment type="caution">
    <text evidence="7">The sequence shown here is derived from an EMBL/GenBank/DDBJ whole genome shotgun (WGS) entry which is preliminary data.</text>
</comment>
<evidence type="ECO:0000256" key="3">
    <source>
        <dbReference type="ARBA" id="ARBA00022692"/>
    </source>
</evidence>
<comment type="similarity">
    <text evidence="2">Belongs to the LemA family.</text>
</comment>
<dbReference type="PANTHER" id="PTHR34478">
    <property type="entry name" value="PROTEIN LEMA"/>
    <property type="match status" value="1"/>
</dbReference>